<evidence type="ECO:0000313" key="1">
    <source>
        <dbReference type="EMBL" id="PTB42548.1"/>
    </source>
</evidence>
<dbReference type="OrthoDB" id="4500473at2759"/>
<proteinExistence type="predicted"/>
<accession>A0A2T3ZCL4</accession>
<name>A0A2T3ZCL4_TRIA4</name>
<protein>
    <submittedName>
        <fullName evidence="1">Uncharacterized protein</fullName>
    </submittedName>
</protein>
<gene>
    <name evidence="1" type="ORF">M441DRAFT_137837</name>
</gene>
<organism evidence="1 2">
    <name type="scientific">Trichoderma asperellum (strain ATCC 204424 / CBS 433.97 / NBRC 101777)</name>
    <dbReference type="NCBI Taxonomy" id="1042311"/>
    <lineage>
        <taxon>Eukaryota</taxon>
        <taxon>Fungi</taxon>
        <taxon>Dikarya</taxon>
        <taxon>Ascomycota</taxon>
        <taxon>Pezizomycotina</taxon>
        <taxon>Sordariomycetes</taxon>
        <taxon>Hypocreomycetidae</taxon>
        <taxon>Hypocreales</taxon>
        <taxon>Hypocreaceae</taxon>
        <taxon>Trichoderma</taxon>
    </lineage>
</organism>
<evidence type="ECO:0000313" key="2">
    <source>
        <dbReference type="Proteomes" id="UP000240493"/>
    </source>
</evidence>
<keyword evidence="2" id="KW-1185">Reference proteome</keyword>
<sequence>MATKTPWMVYPPGLNGEGSENIRLGAIITDPFNPSQILTTADNSILDAFYPPVEENTQLNHHLLWIADKDTPSFLRRCWESFSSGMSVISVNSEMFTRYQLDAEVLVTKEFNSDPRLTEIMARLANPTVDQFMDERIRALLGLWSRENPVYMITGLRYAKGRIAFREAEIKTTEFRFRHNIASPIIWTDRDPSYSSEKVFTTEEDRLIAYKLLKIEKSHNRKDGSDDELILSEVVVEGSEWC</sequence>
<reference evidence="1 2" key="1">
    <citation type="submission" date="2016-07" db="EMBL/GenBank/DDBJ databases">
        <title>Multiple horizontal gene transfer events from other fungi enriched the ability of initially mycotrophic Trichoderma (Ascomycota) to feed on dead plant biomass.</title>
        <authorList>
            <consortium name="DOE Joint Genome Institute"/>
            <person name="Aerts A."/>
            <person name="Atanasova L."/>
            <person name="Chenthamara K."/>
            <person name="Zhang J."/>
            <person name="Grujic M."/>
            <person name="Henrissat B."/>
            <person name="Kuo A."/>
            <person name="Salamov A."/>
            <person name="Lipzen A."/>
            <person name="Labutti K."/>
            <person name="Barry K."/>
            <person name="Miao Y."/>
            <person name="Rahimi M.J."/>
            <person name="Shen Q."/>
            <person name="Grigoriev I.V."/>
            <person name="Kubicek C.P."/>
            <person name="Druzhinina I.S."/>
        </authorList>
    </citation>
    <scope>NUCLEOTIDE SEQUENCE [LARGE SCALE GENOMIC DNA]</scope>
    <source>
        <strain evidence="1 2">CBS 433.97</strain>
    </source>
</reference>
<dbReference type="AlphaFoldDB" id="A0A2T3ZCL4"/>
<dbReference type="EMBL" id="KZ679260">
    <property type="protein sequence ID" value="PTB42548.1"/>
    <property type="molecule type" value="Genomic_DNA"/>
</dbReference>
<dbReference type="Proteomes" id="UP000240493">
    <property type="component" value="Unassembled WGS sequence"/>
</dbReference>